<feature type="transmembrane region" description="Helical" evidence="1">
    <location>
        <begin position="38"/>
        <end position="59"/>
    </location>
</feature>
<keyword evidence="1" id="KW-0812">Transmembrane</keyword>
<dbReference type="RefSeq" id="WP_010400642.1">
    <property type="nucleotide sequence ID" value="NZ_JBHRXE010000050.1"/>
</dbReference>
<keyword evidence="1" id="KW-0472">Membrane</keyword>
<keyword evidence="3" id="KW-1185">Reference proteome</keyword>
<gene>
    <name evidence="2" type="ORF">ACFOMP_16990</name>
</gene>
<name>A0ABV7S337_9RHOB</name>
<proteinExistence type="predicted"/>
<accession>A0ABV7S337</accession>
<dbReference type="Proteomes" id="UP001595596">
    <property type="component" value="Unassembled WGS sequence"/>
</dbReference>
<evidence type="ECO:0000313" key="2">
    <source>
        <dbReference type="EMBL" id="MFC3571157.1"/>
    </source>
</evidence>
<evidence type="ECO:0000313" key="3">
    <source>
        <dbReference type="Proteomes" id="UP001595596"/>
    </source>
</evidence>
<dbReference type="EMBL" id="JBHRXE010000050">
    <property type="protein sequence ID" value="MFC3571157.1"/>
    <property type="molecule type" value="Genomic_DNA"/>
</dbReference>
<organism evidence="2 3">
    <name type="scientific">Paracoccus simplex</name>
    <dbReference type="NCBI Taxonomy" id="2086346"/>
    <lineage>
        <taxon>Bacteria</taxon>
        <taxon>Pseudomonadati</taxon>
        <taxon>Pseudomonadota</taxon>
        <taxon>Alphaproteobacteria</taxon>
        <taxon>Rhodobacterales</taxon>
        <taxon>Paracoccaceae</taxon>
        <taxon>Paracoccus</taxon>
    </lineage>
</organism>
<evidence type="ECO:0000256" key="1">
    <source>
        <dbReference type="SAM" id="Phobius"/>
    </source>
</evidence>
<keyword evidence="1" id="KW-1133">Transmembrane helix</keyword>
<sequence>MSDADMTTAEQSLADDKMRAEIAKLIAETSKINAEARWYPLAVATGLVGAIAGLTAFIIKLFGL</sequence>
<protein>
    <submittedName>
        <fullName evidence="2">Uncharacterized protein</fullName>
    </submittedName>
</protein>
<reference evidence="3" key="1">
    <citation type="journal article" date="2019" name="Int. J. Syst. Evol. Microbiol.">
        <title>The Global Catalogue of Microorganisms (GCM) 10K type strain sequencing project: providing services to taxonomists for standard genome sequencing and annotation.</title>
        <authorList>
            <consortium name="The Broad Institute Genomics Platform"/>
            <consortium name="The Broad Institute Genome Sequencing Center for Infectious Disease"/>
            <person name="Wu L."/>
            <person name="Ma J."/>
        </authorList>
    </citation>
    <scope>NUCLEOTIDE SEQUENCE [LARGE SCALE GENOMIC DNA]</scope>
    <source>
        <strain evidence="3">VKM B-3226</strain>
    </source>
</reference>
<comment type="caution">
    <text evidence="2">The sequence shown here is derived from an EMBL/GenBank/DDBJ whole genome shotgun (WGS) entry which is preliminary data.</text>
</comment>